<sequence>MVGVIGGAVGGATGGAAHTLLRATLPGFWQAAVASGLGAIVGWAIRAEFATRILSRYKEKEELAEGAVGGPIGGIIGAFFGFMTGGVVGGLTGGVISMSQYQGDWLKGHFLRVWQKGH</sequence>
<dbReference type="AlphaFoldDB" id="A0AAV6GXA8"/>
<gene>
    <name evidence="2" type="ORF">AALO_G00095920</name>
</gene>
<keyword evidence="1" id="KW-0812">Transmembrane</keyword>
<proteinExistence type="predicted"/>
<evidence type="ECO:0000256" key="1">
    <source>
        <dbReference type="SAM" id="Phobius"/>
    </source>
</evidence>
<keyword evidence="1" id="KW-0472">Membrane</keyword>
<protein>
    <submittedName>
        <fullName evidence="2">Uncharacterized protein</fullName>
    </submittedName>
</protein>
<name>A0AAV6GXA8_9TELE</name>
<accession>A0AAV6GXA8</accession>
<dbReference type="Proteomes" id="UP000823561">
    <property type="component" value="Chromosome 7"/>
</dbReference>
<dbReference type="EMBL" id="JADWDJ010000007">
    <property type="protein sequence ID" value="KAG5278166.1"/>
    <property type="molecule type" value="Genomic_DNA"/>
</dbReference>
<feature type="transmembrane region" description="Helical" evidence="1">
    <location>
        <begin position="66"/>
        <end position="91"/>
    </location>
</feature>
<evidence type="ECO:0000313" key="3">
    <source>
        <dbReference type="Proteomes" id="UP000823561"/>
    </source>
</evidence>
<keyword evidence="3" id="KW-1185">Reference proteome</keyword>
<keyword evidence="1" id="KW-1133">Transmembrane helix</keyword>
<evidence type="ECO:0000313" key="2">
    <source>
        <dbReference type="EMBL" id="KAG5278166.1"/>
    </source>
</evidence>
<organism evidence="2 3">
    <name type="scientific">Alosa alosa</name>
    <name type="common">allis shad</name>
    <dbReference type="NCBI Taxonomy" id="278164"/>
    <lineage>
        <taxon>Eukaryota</taxon>
        <taxon>Metazoa</taxon>
        <taxon>Chordata</taxon>
        <taxon>Craniata</taxon>
        <taxon>Vertebrata</taxon>
        <taxon>Euteleostomi</taxon>
        <taxon>Actinopterygii</taxon>
        <taxon>Neopterygii</taxon>
        <taxon>Teleostei</taxon>
        <taxon>Clupei</taxon>
        <taxon>Clupeiformes</taxon>
        <taxon>Clupeoidei</taxon>
        <taxon>Clupeidae</taxon>
        <taxon>Alosa</taxon>
    </lineage>
</organism>
<comment type="caution">
    <text evidence="2">The sequence shown here is derived from an EMBL/GenBank/DDBJ whole genome shotgun (WGS) entry which is preliminary data.</text>
</comment>
<feature type="transmembrane region" description="Helical" evidence="1">
    <location>
        <begin position="27"/>
        <end position="45"/>
    </location>
</feature>
<reference evidence="2" key="1">
    <citation type="submission" date="2020-10" db="EMBL/GenBank/DDBJ databases">
        <title>Chromosome-scale genome assembly of the Allis shad, Alosa alosa.</title>
        <authorList>
            <person name="Margot Z."/>
            <person name="Christophe K."/>
            <person name="Cabau C."/>
            <person name="Louis A."/>
            <person name="Berthelot C."/>
            <person name="Parey E."/>
            <person name="Roest Crollius H."/>
            <person name="Montfort J."/>
            <person name="Robinson-Rechavi M."/>
            <person name="Bucao C."/>
            <person name="Bouchez O."/>
            <person name="Gislard M."/>
            <person name="Lluch J."/>
            <person name="Milhes M."/>
            <person name="Lampietro C."/>
            <person name="Lopez Roques C."/>
            <person name="Donnadieu C."/>
            <person name="Braasch I."/>
            <person name="Desvignes T."/>
            <person name="Postlethwait J."/>
            <person name="Bobe J."/>
            <person name="Guiguen Y."/>
        </authorList>
    </citation>
    <scope>NUCLEOTIDE SEQUENCE</scope>
    <source>
        <strain evidence="2">M-15738</strain>
        <tissue evidence="2">Blood</tissue>
    </source>
</reference>